<evidence type="ECO:0000313" key="2">
    <source>
        <dbReference type="Proteomes" id="UP000515838"/>
    </source>
</evidence>
<reference evidence="1 2" key="1">
    <citation type="submission" date="2020-08" db="EMBL/GenBank/DDBJ databases">
        <title>Streptomycin Non-resistant strain, P. mexicana.</title>
        <authorList>
            <person name="Ganesh-Kumar S."/>
            <person name="Zhe T."/>
            <person name="Yu Z."/>
            <person name="Min Y."/>
        </authorList>
    </citation>
    <scope>NUCLEOTIDE SEQUENCE [LARGE SCALE GENOMIC DNA]</scope>
    <source>
        <strain evidence="1 2">GTZY2</strain>
    </source>
</reference>
<evidence type="ECO:0000313" key="1">
    <source>
        <dbReference type="EMBL" id="QNN77468.1"/>
    </source>
</evidence>
<evidence type="ECO:0008006" key="3">
    <source>
        <dbReference type="Google" id="ProtNLM"/>
    </source>
</evidence>
<dbReference type="Gene3D" id="3.40.630.30">
    <property type="match status" value="1"/>
</dbReference>
<dbReference type="AlphaFoldDB" id="A0A7G9TBJ3"/>
<accession>A0A7G9TBJ3</accession>
<proteinExistence type="predicted"/>
<protein>
    <recommendedName>
        <fullName evidence="3">GNAT family N-acetyltransferase</fullName>
    </recommendedName>
</protein>
<dbReference type="Proteomes" id="UP000515838">
    <property type="component" value="Chromosome"/>
</dbReference>
<organism evidence="1 2">
    <name type="scientific">Pseudoxanthomonas mexicana</name>
    <dbReference type="NCBI Taxonomy" id="128785"/>
    <lineage>
        <taxon>Bacteria</taxon>
        <taxon>Pseudomonadati</taxon>
        <taxon>Pseudomonadota</taxon>
        <taxon>Gammaproteobacteria</taxon>
        <taxon>Lysobacterales</taxon>
        <taxon>Lysobacteraceae</taxon>
        <taxon>Pseudoxanthomonas</taxon>
    </lineage>
</organism>
<dbReference type="RefSeq" id="WP_187573055.1">
    <property type="nucleotide sequence ID" value="NZ_CP060731.1"/>
</dbReference>
<dbReference type="GeneID" id="81472565"/>
<dbReference type="SUPFAM" id="SSF55729">
    <property type="entry name" value="Acyl-CoA N-acyltransferases (Nat)"/>
    <property type="match status" value="1"/>
</dbReference>
<gene>
    <name evidence="1" type="ORF">IAE60_16380</name>
</gene>
<sequence length="351" mass="39120">MNAVPTAPQYLVEAGLPARDRDTVLGLWRGNLGQDARMTAKYEWFYLRCPHGEPLMQLLLDVPGQAHVGTASAGRRRLEWRGRELRAGVLVDLAVLPQHRSLGPALMLQQGLIAAAGEALDVLYGFPNPKAAPVFKRLGYAQPAQLVRYARVLRHAGYLRERVPRWLAPAAGWLADRVVACRDAWTRLRSPHLRSAWADQADARIDAVWSGSPKGDDVIAIRDVGHLRWRFDESPLATTRYVLVKRAHDRALQAWFAVQRIDGTLHVRDFWSVDGTDGMAAMHVGELVHAARKAGCSAVSVEMCASDAQRRGWHALHFVERSRRPVFLRWSSPQDTAASAPLFLTSADEDE</sequence>
<name>A0A7G9TBJ3_PSEMX</name>
<dbReference type="EMBL" id="CP060731">
    <property type="protein sequence ID" value="QNN77468.1"/>
    <property type="molecule type" value="Genomic_DNA"/>
</dbReference>
<dbReference type="InterPro" id="IPR016181">
    <property type="entry name" value="Acyl_CoA_acyltransferase"/>
</dbReference>